<dbReference type="SUPFAM" id="SSF54534">
    <property type="entry name" value="FKBP-like"/>
    <property type="match status" value="2"/>
</dbReference>
<evidence type="ECO:0000256" key="8">
    <source>
        <dbReference type="ARBA" id="ARBA00031484"/>
    </source>
</evidence>
<reference evidence="14 15" key="1">
    <citation type="submission" date="2020-04" db="EMBL/GenBank/DDBJ databases">
        <title>Description of novel Gluconacetobacter.</title>
        <authorList>
            <person name="Sombolestani A."/>
        </authorList>
    </citation>
    <scope>NUCLEOTIDE SEQUENCE [LARGE SCALE GENOMIC DNA]</scope>
    <source>
        <strain evidence="13 14">LMG 1728</strain>
        <strain evidence="12 15">LMG 1731</strain>
    </source>
</reference>
<evidence type="ECO:0000256" key="9">
    <source>
        <dbReference type="PROSITE-ProRule" id="PRU00278"/>
    </source>
</evidence>
<dbReference type="Pfam" id="PF09312">
    <property type="entry name" value="SurA_N"/>
    <property type="match status" value="1"/>
</dbReference>
<comment type="caution">
    <text evidence="12">The sequence shown here is derived from an EMBL/GenBank/DDBJ whole genome shotgun (WGS) entry which is preliminary data.</text>
</comment>
<evidence type="ECO:0000256" key="3">
    <source>
        <dbReference type="ARBA" id="ARBA00022764"/>
    </source>
</evidence>
<dbReference type="Proteomes" id="UP000561077">
    <property type="component" value="Unassembled WGS sequence"/>
</dbReference>
<keyword evidence="2" id="KW-0732">Signal</keyword>
<dbReference type="EMBL" id="JABEQO010000001">
    <property type="protein sequence ID" value="MBB2163161.1"/>
    <property type="molecule type" value="Genomic_DNA"/>
</dbReference>
<name>A0A7W4IHX1_9PROT</name>
<feature type="domain" description="PpiC" evidence="11">
    <location>
        <begin position="217"/>
        <end position="315"/>
    </location>
</feature>
<protein>
    <recommendedName>
        <fullName evidence="1">Parvulin-like PPIase</fullName>
    </recommendedName>
    <alternativeName>
        <fullName evidence="7">Peptidyl-prolyl cis-trans isomerase plp</fullName>
    </alternativeName>
    <alternativeName>
        <fullName evidence="8">Rotamase plp</fullName>
    </alternativeName>
</protein>
<evidence type="ECO:0000256" key="2">
    <source>
        <dbReference type="ARBA" id="ARBA00022729"/>
    </source>
</evidence>
<evidence type="ECO:0000256" key="5">
    <source>
        <dbReference type="ARBA" id="ARBA00023186"/>
    </source>
</evidence>
<feature type="compositionally biased region" description="Basic and acidic residues" evidence="10">
    <location>
        <begin position="1"/>
        <end position="11"/>
    </location>
</feature>
<proteinExistence type="predicted"/>
<evidence type="ECO:0000313" key="13">
    <source>
        <dbReference type="EMBL" id="MBB2192144.1"/>
    </source>
</evidence>
<evidence type="ECO:0000259" key="11">
    <source>
        <dbReference type="PROSITE" id="PS50198"/>
    </source>
</evidence>
<evidence type="ECO:0000313" key="15">
    <source>
        <dbReference type="Proteomes" id="UP000561077"/>
    </source>
</evidence>
<evidence type="ECO:0000256" key="10">
    <source>
        <dbReference type="SAM" id="MobiDB-lite"/>
    </source>
</evidence>
<sequence>MADPTTRERPNRMRRRLSPTGFPSPFLARIAAAGLAAWTAGIALPADAAHAARPTAKPAARPDAEASDGSIPQDSIVAVINGTVLTRRDVENRGRLFALSAGLNLTDDLMNRLRPQIVRQLIDERLRQQEMLSRHINVPPEQIAASIADIERRNNMPHNALRDRLAADGISLTTMIDQIRVQLGWSQVLREELGSRGRTTAAEIAQREEALRHEDGKTQYLMSEIFIPVDDARHSEDELKFAQTIIQELRNGAPFPIVAAQFSQSQTALEGGMMGWVQEDSLDPQVVAVARAMPEGAISNPIRVAGGYVIATLNGRRTIGHQMGTLLTLRQAYLPFTTPLNPQAPSEQQRQMLQEAQQLAANAHSCADLEAANHKYGDKRPANPGDLQLERINPQMQQILANLPPGKASHPLVSGDGIAVLMVCARQQKNFAQQTPSEIADQLMNERVEQTSRQLNRDLRRRAVIDIRSKV</sequence>
<dbReference type="InterPro" id="IPR050280">
    <property type="entry name" value="OMP_Chaperone_SurA"/>
</dbReference>
<dbReference type="PROSITE" id="PS50198">
    <property type="entry name" value="PPIC_PPIASE_2"/>
    <property type="match status" value="1"/>
</dbReference>
<evidence type="ECO:0000313" key="14">
    <source>
        <dbReference type="Proteomes" id="UP000540490"/>
    </source>
</evidence>
<dbReference type="Proteomes" id="UP000540490">
    <property type="component" value="Unassembled WGS sequence"/>
</dbReference>
<organism evidence="12 15">
    <name type="scientific">Gluconacetobacter dulcium</name>
    <dbReference type="NCBI Taxonomy" id="2729096"/>
    <lineage>
        <taxon>Bacteria</taxon>
        <taxon>Pseudomonadati</taxon>
        <taxon>Pseudomonadota</taxon>
        <taxon>Alphaproteobacteria</taxon>
        <taxon>Acetobacterales</taxon>
        <taxon>Acetobacteraceae</taxon>
        <taxon>Gluconacetobacter</taxon>
    </lineage>
</organism>
<keyword evidence="5" id="KW-0143">Chaperone</keyword>
<gene>
    <name evidence="13" type="ORF">HLH25_00540</name>
    <name evidence="12" type="ORF">HLH26_01170</name>
</gene>
<accession>A0A7W4IHX1</accession>
<dbReference type="InterPro" id="IPR046357">
    <property type="entry name" value="PPIase_dom_sf"/>
</dbReference>
<keyword evidence="6 9" id="KW-0413">Isomerase</keyword>
<evidence type="ECO:0000256" key="7">
    <source>
        <dbReference type="ARBA" id="ARBA00030642"/>
    </source>
</evidence>
<feature type="region of interest" description="Disordered" evidence="10">
    <location>
        <begin position="1"/>
        <end position="21"/>
    </location>
</feature>
<keyword evidence="14" id="KW-1185">Reference proteome</keyword>
<evidence type="ECO:0000256" key="1">
    <source>
        <dbReference type="ARBA" id="ARBA00018370"/>
    </source>
</evidence>
<evidence type="ECO:0000313" key="12">
    <source>
        <dbReference type="EMBL" id="MBB2163161.1"/>
    </source>
</evidence>
<dbReference type="InterPro" id="IPR000297">
    <property type="entry name" value="PPIase_PpiC"/>
</dbReference>
<dbReference type="SUPFAM" id="SSF109998">
    <property type="entry name" value="Triger factor/SurA peptide-binding domain-like"/>
    <property type="match status" value="1"/>
</dbReference>
<dbReference type="PANTHER" id="PTHR47637:SF1">
    <property type="entry name" value="CHAPERONE SURA"/>
    <property type="match status" value="1"/>
</dbReference>
<dbReference type="AlphaFoldDB" id="A0A7W4IHX1"/>
<dbReference type="EMBL" id="JABEQN010000001">
    <property type="protein sequence ID" value="MBB2192144.1"/>
    <property type="molecule type" value="Genomic_DNA"/>
</dbReference>
<dbReference type="InterPro" id="IPR015391">
    <property type="entry name" value="SurA_N"/>
</dbReference>
<dbReference type="GO" id="GO:0003755">
    <property type="term" value="F:peptidyl-prolyl cis-trans isomerase activity"/>
    <property type="evidence" value="ECO:0007669"/>
    <property type="project" value="UniProtKB-KW"/>
</dbReference>
<dbReference type="Gene3D" id="3.10.50.40">
    <property type="match status" value="2"/>
</dbReference>
<keyword evidence="4 9" id="KW-0697">Rotamase</keyword>
<dbReference type="PANTHER" id="PTHR47637">
    <property type="entry name" value="CHAPERONE SURA"/>
    <property type="match status" value="1"/>
</dbReference>
<keyword evidence="3" id="KW-0574">Periplasm</keyword>
<dbReference type="Gene3D" id="1.10.4030.10">
    <property type="entry name" value="Porin chaperone SurA, peptide-binding domain"/>
    <property type="match status" value="2"/>
</dbReference>
<evidence type="ECO:0000256" key="6">
    <source>
        <dbReference type="ARBA" id="ARBA00023235"/>
    </source>
</evidence>
<dbReference type="InterPro" id="IPR027304">
    <property type="entry name" value="Trigger_fact/SurA_dom_sf"/>
</dbReference>
<evidence type="ECO:0000256" key="4">
    <source>
        <dbReference type="ARBA" id="ARBA00023110"/>
    </source>
</evidence>
<dbReference type="Pfam" id="PF00639">
    <property type="entry name" value="Rotamase"/>
    <property type="match status" value="1"/>
</dbReference>